<dbReference type="EMBL" id="BMOR01000034">
    <property type="protein sequence ID" value="GGN46771.1"/>
    <property type="molecule type" value="Genomic_DNA"/>
</dbReference>
<organism evidence="1 2">
    <name type="scientific">Deinococcus daejeonensis</name>
    <dbReference type="NCBI Taxonomy" id="1007098"/>
    <lineage>
        <taxon>Bacteria</taxon>
        <taxon>Thermotogati</taxon>
        <taxon>Deinococcota</taxon>
        <taxon>Deinococci</taxon>
        <taxon>Deinococcales</taxon>
        <taxon>Deinococcaceae</taxon>
        <taxon>Deinococcus</taxon>
    </lineage>
</organism>
<dbReference type="Pfam" id="PF11213">
    <property type="entry name" value="DUF3006"/>
    <property type="match status" value="1"/>
</dbReference>
<comment type="caution">
    <text evidence="1">The sequence shown here is derived from an EMBL/GenBank/DDBJ whole genome shotgun (WGS) entry which is preliminary data.</text>
</comment>
<dbReference type="RefSeq" id="WP_189059439.1">
    <property type="nucleotide sequence ID" value="NZ_BMOR01000034.1"/>
</dbReference>
<accession>A0ABQ2JG07</accession>
<proteinExistence type="predicted"/>
<protein>
    <recommendedName>
        <fullName evidence="3">DUF3006 domain-containing protein</fullName>
    </recommendedName>
</protein>
<dbReference type="InterPro" id="IPR021377">
    <property type="entry name" value="DUF3006"/>
</dbReference>
<sequence length="95" mass="10339">MPSAPGDAAPRSSHVTIDGLEGAFARVELADGTLEDWRLEELPVGVKEGDVLEVRLRGGERHVRVDHGETRRRRASARQALTAMNQDAPTGEIDL</sequence>
<name>A0ABQ2JG07_9DEIO</name>
<gene>
    <name evidence="1" type="ORF">GCM10010842_37640</name>
</gene>
<evidence type="ECO:0000313" key="1">
    <source>
        <dbReference type="EMBL" id="GGN46771.1"/>
    </source>
</evidence>
<evidence type="ECO:0008006" key="3">
    <source>
        <dbReference type="Google" id="ProtNLM"/>
    </source>
</evidence>
<keyword evidence="2" id="KW-1185">Reference proteome</keyword>
<reference evidence="2" key="1">
    <citation type="journal article" date="2019" name="Int. J. Syst. Evol. Microbiol.">
        <title>The Global Catalogue of Microorganisms (GCM) 10K type strain sequencing project: providing services to taxonomists for standard genome sequencing and annotation.</title>
        <authorList>
            <consortium name="The Broad Institute Genomics Platform"/>
            <consortium name="The Broad Institute Genome Sequencing Center for Infectious Disease"/>
            <person name="Wu L."/>
            <person name="Ma J."/>
        </authorList>
    </citation>
    <scope>NUCLEOTIDE SEQUENCE [LARGE SCALE GENOMIC DNA]</scope>
    <source>
        <strain evidence="2">JCM 16918</strain>
    </source>
</reference>
<dbReference type="Proteomes" id="UP000645517">
    <property type="component" value="Unassembled WGS sequence"/>
</dbReference>
<evidence type="ECO:0000313" key="2">
    <source>
        <dbReference type="Proteomes" id="UP000645517"/>
    </source>
</evidence>